<dbReference type="VEuPathDB" id="FungiDB:MYCFIDRAFT_179712"/>
<accession>M3AJZ1</accession>
<name>M3AJZ1_PSEFD</name>
<dbReference type="HOGENOM" id="CLU_819219_0_0_1"/>
<protein>
    <submittedName>
        <fullName evidence="1">Uncharacterized protein</fullName>
    </submittedName>
</protein>
<gene>
    <name evidence="1" type="ORF">MYCFIDRAFT_179712</name>
</gene>
<dbReference type="AlphaFoldDB" id="M3AJZ1"/>
<dbReference type="KEGG" id="pfj:MYCFIDRAFT_179712"/>
<sequence>MIAALVNKCSINVFHNWTALKRTCFHSLVVTDFMTTKRQATPEATQPSTFLRLISYTSRSWVHERITWLLEYATRHAPSGTWHNASRTMISCLNTGWTFQVAAADPNDVCNYHHVESQGALGRDESNVHRSDMDLIEAGTRKAAFMKLTAKHNSDTHPVKRPTTFESGRVRRAHCAIRGPPRDHLSAQNFGFKRVANTMYAGYGDLASMTLSFRHFFQHNPGLIGRCHVVDREDLVTAVTAEEAFYAGTSLLVGGNSNDLHSLLNQVLKPGRNRLIDAGHFSSHFKSGPALIAVLWRAASTSSPWSYSGSWHEQFARQRPSGDILRGNRTFELIEVGAG</sequence>
<dbReference type="GeneID" id="19334195"/>
<reference evidence="1 2" key="1">
    <citation type="journal article" date="2012" name="PLoS Pathog.">
        <title>Diverse lifestyles and strategies of plant pathogenesis encoded in the genomes of eighteen Dothideomycetes fungi.</title>
        <authorList>
            <person name="Ohm R.A."/>
            <person name="Feau N."/>
            <person name="Henrissat B."/>
            <person name="Schoch C.L."/>
            <person name="Horwitz B.A."/>
            <person name="Barry K.W."/>
            <person name="Condon B.J."/>
            <person name="Copeland A.C."/>
            <person name="Dhillon B."/>
            <person name="Glaser F."/>
            <person name="Hesse C.N."/>
            <person name="Kosti I."/>
            <person name="LaButti K."/>
            <person name="Lindquist E.A."/>
            <person name="Lucas S."/>
            <person name="Salamov A.A."/>
            <person name="Bradshaw R.E."/>
            <person name="Ciuffetti L."/>
            <person name="Hamelin R.C."/>
            <person name="Kema G.H.J."/>
            <person name="Lawrence C."/>
            <person name="Scott J.A."/>
            <person name="Spatafora J.W."/>
            <person name="Turgeon B.G."/>
            <person name="de Wit P.J.G.M."/>
            <person name="Zhong S."/>
            <person name="Goodwin S.B."/>
            <person name="Grigoriev I.V."/>
        </authorList>
    </citation>
    <scope>NUCLEOTIDE SEQUENCE [LARGE SCALE GENOMIC DNA]</scope>
    <source>
        <strain evidence="1 2">CIRAD86</strain>
    </source>
</reference>
<organism evidence="1 2">
    <name type="scientific">Pseudocercospora fijiensis (strain CIRAD86)</name>
    <name type="common">Black leaf streak disease fungus</name>
    <name type="synonym">Mycosphaerella fijiensis</name>
    <dbReference type="NCBI Taxonomy" id="383855"/>
    <lineage>
        <taxon>Eukaryota</taxon>
        <taxon>Fungi</taxon>
        <taxon>Dikarya</taxon>
        <taxon>Ascomycota</taxon>
        <taxon>Pezizomycotina</taxon>
        <taxon>Dothideomycetes</taxon>
        <taxon>Dothideomycetidae</taxon>
        <taxon>Mycosphaerellales</taxon>
        <taxon>Mycosphaerellaceae</taxon>
        <taxon>Pseudocercospora</taxon>
    </lineage>
</organism>
<dbReference type="RefSeq" id="XP_007931924.1">
    <property type="nucleotide sequence ID" value="XM_007933733.1"/>
</dbReference>
<proteinExistence type="predicted"/>
<evidence type="ECO:0000313" key="1">
    <source>
        <dbReference type="EMBL" id="EME77493.1"/>
    </source>
</evidence>
<evidence type="ECO:0000313" key="2">
    <source>
        <dbReference type="Proteomes" id="UP000016932"/>
    </source>
</evidence>
<dbReference type="Proteomes" id="UP000016932">
    <property type="component" value="Unassembled WGS sequence"/>
</dbReference>
<keyword evidence="2" id="KW-1185">Reference proteome</keyword>
<dbReference type="EMBL" id="KB446565">
    <property type="protein sequence ID" value="EME77493.1"/>
    <property type="molecule type" value="Genomic_DNA"/>
</dbReference>